<reference evidence="4" key="2">
    <citation type="submission" date="2016-11" db="EMBL/GenBank/DDBJ databases">
        <authorList>
            <person name="Jaros S."/>
            <person name="Januszkiewicz K."/>
            <person name="Wedrychowicz H."/>
        </authorList>
    </citation>
    <scope>NUCLEOTIDE SEQUENCE [LARGE SCALE GENOMIC DNA]</scope>
    <source>
        <strain evidence="4">DX253</strain>
    </source>
</reference>
<dbReference type="Pfam" id="PF25930">
    <property type="entry name" value="DUF7975"/>
    <property type="match status" value="1"/>
</dbReference>
<dbReference type="EMBL" id="AEMG01000030">
    <property type="protein sequence ID" value="EFW89809.1"/>
    <property type="molecule type" value="Genomic_DNA"/>
</dbReference>
<reference evidence="3 5" key="1">
    <citation type="journal article" date="2014" name="ISME J.">
        <title>Trehalose/2-sulfotrehalose biosynthesis and glycine-betaine uptake are widely spread mechanisms for osmoadaptation in the Halobacteriales.</title>
        <authorList>
            <person name="Youssef N.H."/>
            <person name="Savage-Ashlock K.N."/>
            <person name="McCully A.L."/>
            <person name="Luedtke B."/>
            <person name="Shaw E.I."/>
            <person name="Hoff W.D."/>
            <person name="Elshahed M.S."/>
        </authorList>
    </citation>
    <scope>NUCLEOTIDE SEQUENCE [LARGE SCALE GENOMIC DNA]</scope>
    <source>
        <strain evidence="3 5">DX253</strain>
    </source>
</reference>
<proteinExistence type="predicted"/>
<sequence length="155" mass="17181">MTRFSASTPTERRKLVVDAITAHRERGSAFCTLVADLEPEPEPDLGSEAEPTAAVEDGTSDETDDEETELPPWIQFGDRTLNVDCTDEELDALTELVREFPAFKIEQLESPENAEGTNVRISAKADANRIAQFVERAFRDVYGCSESVTVWAVEV</sequence>
<feature type="compositionally biased region" description="Acidic residues" evidence="1">
    <location>
        <begin position="37"/>
        <end position="47"/>
    </location>
</feature>
<dbReference type="Proteomes" id="UP000184203">
    <property type="component" value="Unassembled WGS sequence"/>
</dbReference>
<feature type="domain" description="DUF7975" evidence="2">
    <location>
        <begin position="1"/>
        <end position="155"/>
    </location>
</feature>
<evidence type="ECO:0000313" key="6">
    <source>
        <dbReference type="Proteomes" id="UP000184203"/>
    </source>
</evidence>
<feature type="region of interest" description="Disordered" evidence="1">
    <location>
        <begin position="35"/>
        <end position="69"/>
    </location>
</feature>
<organism evidence="3 5">
    <name type="scientific">Haladaptatus paucihalophilus DX253</name>
    <dbReference type="NCBI Taxonomy" id="797209"/>
    <lineage>
        <taxon>Archaea</taxon>
        <taxon>Methanobacteriati</taxon>
        <taxon>Methanobacteriota</taxon>
        <taxon>Stenosarchaea group</taxon>
        <taxon>Halobacteria</taxon>
        <taxon>Halobacteriales</taxon>
        <taxon>Haladaptataceae</taxon>
        <taxon>Haladaptatus</taxon>
    </lineage>
</organism>
<dbReference type="RefSeq" id="WP_007983444.1">
    <property type="nucleotide sequence ID" value="NZ_AEMG01000030.1"/>
</dbReference>
<accession>E7QZR5</accession>
<evidence type="ECO:0000256" key="1">
    <source>
        <dbReference type="SAM" id="MobiDB-lite"/>
    </source>
</evidence>
<dbReference type="STRING" id="797209.GCA_000376445_01367"/>
<feature type="compositionally biased region" description="Acidic residues" evidence="1">
    <location>
        <begin position="58"/>
        <end position="69"/>
    </location>
</feature>
<name>E7QZR5_HALPU</name>
<evidence type="ECO:0000313" key="4">
    <source>
        <dbReference type="EMBL" id="SHK54994.1"/>
    </source>
</evidence>
<evidence type="ECO:0000259" key="2">
    <source>
        <dbReference type="Pfam" id="PF25930"/>
    </source>
</evidence>
<dbReference type="AlphaFoldDB" id="E7QZR5"/>
<gene>
    <name evidence="4" type="ORF">SAMN05444342_1637</name>
    <name evidence="3" type="ORF">ZOD2009_21542</name>
</gene>
<keyword evidence="6" id="KW-1185">Reference proteome</keyword>
<protein>
    <recommendedName>
        <fullName evidence="2">DUF7975 domain-containing protein</fullName>
    </recommendedName>
</protein>
<evidence type="ECO:0000313" key="5">
    <source>
        <dbReference type="Proteomes" id="UP000003751"/>
    </source>
</evidence>
<dbReference type="EMBL" id="FRAN01000002">
    <property type="protein sequence ID" value="SHK54994.1"/>
    <property type="molecule type" value="Genomic_DNA"/>
</dbReference>
<reference evidence="6" key="3">
    <citation type="submission" date="2016-11" db="EMBL/GenBank/DDBJ databases">
        <authorList>
            <person name="Varghese N."/>
            <person name="Submissions S."/>
        </authorList>
    </citation>
    <scope>NUCLEOTIDE SEQUENCE [LARGE SCALE GENOMIC DNA]</scope>
    <source>
        <strain evidence="6">DX253</strain>
    </source>
</reference>
<dbReference type="eggNOG" id="arCOG06416">
    <property type="taxonomic scope" value="Archaea"/>
</dbReference>
<evidence type="ECO:0000313" key="3">
    <source>
        <dbReference type="EMBL" id="EFW89809.1"/>
    </source>
</evidence>
<dbReference type="InterPro" id="IPR058281">
    <property type="entry name" value="DUF7975"/>
</dbReference>
<dbReference type="OrthoDB" id="193911at2157"/>
<dbReference type="Proteomes" id="UP000003751">
    <property type="component" value="Unassembled WGS sequence"/>
</dbReference>
<dbReference type="PATRIC" id="fig|797209.4.peg.4227"/>